<dbReference type="RefSeq" id="WP_120332439.1">
    <property type="nucleotide sequence ID" value="NZ_DAMBKY010000001.1"/>
</dbReference>
<dbReference type="PANTHER" id="PTHR43401:SF2">
    <property type="entry name" value="L-THREONINE 3-DEHYDROGENASE"/>
    <property type="match status" value="1"/>
</dbReference>
<dbReference type="InterPro" id="IPR050129">
    <property type="entry name" value="Zn_alcohol_dh"/>
</dbReference>
<name>A0A420GA57_9SPHI</name>
<dbReference type="CDD" id="cd08261">
    <property type="entry name" value="Zn_ADH7"/>
    <property type="match status" value="1"/>
</dbReference>
<evidence type="ECO:0000313" key="5">
    <source>
        <dbReference type="Proteomes" id="UP000286402"/>
    </source>
</evidence>
<evidence type="ECO:0000259" key="3">
    <source>
        <dbReference type="Pfam" id="PF08240"/>
    </source>
</evidence>
<gene>
    <name evidence="4" type="ORF">BCY89_00585</name>
</gene>
<accession>A0A420GA57</accession>
<dbReference type="Gene3D" id="3.90.180.10">
    <property type="entry name" value="Medium-chain alcohol dehydrogenases, catalytic domain"/>
    <property type="match status" value="1"/>
</dbReference>
<dbReference type="SUPFAM" id="SSF50129">
    <property type="entry name" value="GroES-like"/>
    <property type="match status" value="1"/>
</dbReference>
<dbReference type="InterPro" id="IPR013149">
    <property type="entry name" value="ADH-like_C"/>
</dbReference>
<proteinExistence type="predicted"/>
<dbReference type="AlphaFoldDB" id="A0A420GA57"/>
<dbReference type="Proteomes" id="UP000286402">
    <property type="component" value="Unassembled WGS sequence"/>
</dbReference>
<dbReference type="InterPro" id="IPR013154">
    <property type="entry name" value="ADH-like_N"/>
</dbReference>
<feature type="domain" description="Alcohol dehydrogenase-like N-terminal" evidence="3">
    <location>
        <begin position="24"/>
        <end position="130"/>
    </location>
</feature>
<keyword evidence="5" id="KW-1185">Reference proteome</keyword>
<dbReference type="PANTHER" id="PTHR43401">
    <property type="entry name" value="L-THREONINE 3-DEHYDROGENASE"/>
    <property type="match status" value="1"/>
</dbReference>
<organism evidence="4 5">
    <name type="scientific">Sphingobacterium siyangense</name>
    <dbReference type="NCBI Taxonomy" id="459529"/>
    <lineage>
        <taxon>Bacteria</taxon>
        <taxon>Pseudomonadati</taxon>
        <taxon>Bacteroidota</taxon>
        <taxon>Sphingobacteriia</taxon>
        <taxon>Sphingobacteriales</taxon>
        <taxon>Sphingobacteriaceae</taxon>
        <taxon>Sphingobacterium</taxon>
    </lineage>
</organism>
<protein>
    <submittedName>
        <fullName evidence="4">Sorbitol dehydrogenase</fullName>
    </submittedName>
</protein>
<comment type="caution">
    <text evidence="4">The sequence shown here is derived from an EMBL/GenBank/DDBJ whole genome shotgun (WGS) entry which is preliminary data.</text>
</comment>
<dbReference type="Pfam" id="PF08240">
    <property type="entry name" value="ADH_N"/>
    <property type="match status" value="1"/>
</dbReference>
<feature type="domain" description="Alcohol dehydrogenase-like C-terminal" evidence="2">
    <location>
        <begin position="172"/>
        <end position="295"/>
    </location>
</feature>
<reference evidence="4 5" key="1">
    <citation type="submission" date="2016-07" db="EMBL/GenBank/DDBJ databases">
        <title>Genome analysis of Sphingobacterium siyangense T12B17.</title>
        <authorList>
            <person name="Xu D."/>
            <person name="Su Y."/>
            <person name="Zheng S."/>
        </authorList>
    </citation>
    <scope>NUCLEOTIDE SEQUENCE [LARGE SCALE GENOMIC DNA]</scope>
    <source>
        <strain evidence="4 5">T12B17</strain>
    </source>
</reference>
<dbReference type="GO" id="GO:0016491">
    <property type="term" value="F:oxidoreductase activity"/>
    <property type="evidence" value="ECO:0007669"/>
    <property type="project" value="UniProtKB-KW"/>
</dbReference>
<dbReference type="InterPro" id="IPR011032">
    <property type="entry name" value="GroES-like_sf"/>
</dbReference>
<dbReference type="SUPFAM" id="SSF51735">
    <property type="entry name" value="NAD(P)-binding Rossmann-fold domains"/>
    <property type="match status" value="1"/>
</dbReference>
<evidence type="ECO:0000259" key="2">
    <source>
        <dbReference type="Pfam" id="PF00107"/>
    </source>
</evidence>
<sequence length="338" mass="36435">MKAIKIVKEGRVEIMDIPQPTVKDGHVLVKVDYVGFCGSDLNTFRGLNPLVNLPVIPGHEIGATVVELGTNVTTDLKVGTKVTVNPYSNCGVCTACKNNRPNACRYNETMGVQRDGAMTEYLVLPVEKIIAGGQLSSKELALVEPMSVGFHAVDRASVTDSDIVLVFGCGMIGVGAIIRSALRGATVIAVDVSTEKLELAKKLGAKYAINSATEDLHARLDVLTQSMGADVVIEAVGRKETYLAAIAAAAYTGRVLYIGYAKEAIPFDTQFFVKKELDISGSRNATAKDFAAVMNYLKMKTCPIEELVTAIYRVEDAQLALESWLNDPGRVFRLLIAF</sequence>
<dbReference type="Pfam" id="PF00107">
    <property type="entry name" value="ADH_zinc_N"/>
    <property type="match status" value="1"/>
</dbReference>
<evidence type="ECO:0000256" key="1">
    <source>
        <dbReference type="ARBA" id="ARBA00023002"/>
    </source>
</evidence>
<dbReference type="Gene3D" id="3.40.50.720">
    <property type="entry name" value="NAD(P)-binding Rossmann-like Domain"/>
    <property type="match status" value="1"/>
</dbReference>
<evidence type="ECO:0000313" key="4">
    <source>
        <dbReference type="EMBL" id="RKF42036.1"/>
    </source>
</evidence>
<keyword evidence="1" id="KW-0560">Oxidoreductase</keyword>
<dbReference type="EMBL" id="MCAQ01000001">
    <property type="protein sequence ID" value="RKF42036.1"/>
    <property type="molecule type" value="Genomic_DNA"/>
</dbReference>
<dbReference type="InterPro" id="IPR036291">
    <property type="entry name" value="NAD(P)-bd_dom_sf"/>
</dbReference>